<dbReference type="EMBL" id="KB908592">
    <property type="protein sequence ID" value="EOA86608.1"/>
    <property type="molecule type" value="Genomic_DNA"/>
</dbReference>
<accession>R0K0H9</accession>
<organism evidence="1 2">
    <name type="scientific">Exserohilum turcicum (strain 28A)</name>
    <name type="common">Northern leaf blight fungus</name>
    <name type="synonym">Setosphaeria turcica</name>
    <dbReference type="NCBI Taxonomy" id="671987"/>
    <lineage>
        <taxon>Eukaryota</taxon>
        <taxon>Fungi</taxon>
        <taxon>Dikarya</taxon>
        <taxon>Ascomycota</taxon>
        <taxon>Pezizomycotina</taxon>
        <taxon>Dothideomycetes</taxon>
        <taxon>Pleosporomycetidae</taxon>
        <taxon>Pleosporales</taxon>
        <taxon>Pleosporineae</taxon>
        <taxon>Pleosporaceae</taxon>
        <taxon>Exserohilum</taxon>
    </lineage>
</organism>
<sequence>MPIASMLTRDTYARCSVDRCGVPEDALDFAVESAALGRQATCRAQAPGYPPRSDVWRLGT</sequence>
<gene>
    <name evidence="1" type="ORF">SETTUDRAFT_162845</name>
</gene>
<name>R0K0H9_EXST2</name>
<dbReference type="HOGENOM" id="CLU_2943279_0_0_1"/>
<dbReference type="Proteomes" id="UP000016935">
    <property type="component" value="Unassembled WGS sequence"/>
</dbReference>
<dbReference type="GeneID" id="19398553"/>
<proteinExistence type="predicted"/>
<dbReference type="AlphaFoldDB" id="R0K0H9"/>
<protein>
    <submittedName>
        <fullName evidence="1">Uncharacterized protein</fullName>
    </submittedName>
</protein>
<keyword evidence="2" id="KW-1185">Reference proteome</keyword>
<reference evidence="1 2" key="2">
    <citation type="journal article" date="2013" name="PLoS Genet.">
        <title>Comparative genome structure, secondary metabolite, and effector coding capacity across Cochliobolus pathogens.</title>
        <authorList>
            <person name="Condon B.J."/>
            <person name="Leng Y."/>
            <person name="Wu D."/>
            <person name="Bushley K.E."/>
            <person name="Ohm R.A."/>
            <person name="Otillar R."/>
            <person name="Martin J."/>
            <person name="Schackwitz W."/>
            <person name="Grimwood J."/>
            <person name="MohdZainudin N."/>
            <person name="Xue C."/>
            <person name="Wang R."/>
            <person name="Manning V.A."/>
            <person name="Dhillon B."/>
            <person name="Tu Z.J."/>
            <person name="Steffenson B.J."/>
            <person name="Salamov A."/>
            <person name="Sun H."/>
            <person name="Lowry S."/>
            <person name="LaButti K."/>
            <person name="Han J."/>
            <person name="Copeland A."/>
            <person name="Lindquist E."/>
            <person name="Barry K."/>
            <person name="Schmutz J."/>
            <person name="Baker S.E."/>
            <person name="Ciuffetti L.M."/>
            <person name="Grigoriev I.V."/>
            <person name="Zhong S."/>
            <person name="Turgeon B.G."/>
        </authorList>
    </citation>
    <scope>NUCLEOTIDE SEQUENCE [LARGE SCALE GENOMIC DNA]</scope>
    <source>
        <strain evidence="2">28A</strain>
    </source>
</reference>
<evidence type="ECO:0000313" key="1">
    <source>
        <dbReference type="EMBL" id="EOA86608.1"/>
    </source>
</evidence>
<dbReference type="RefSeq" id="XP_008025258.1">
    <property type="nucleotide sequence ID" value="XM_008027067.1"/>
</dbReference>
<evidence type="ECO:0000313" key="2">
    <source>
        <dbReference type="Proteomes" id="UP000016935"/>
    </source>
</evidence>
<reference evidence="1 2" key="1">
    <citation type="journal article" date="2012" name="PLoS Pathog.">
        <title>Diverse lifestyles and strategies of plant pathogenesis encoded in the genomes of eighteen Dothideomycetes fungi.</title>
        <authorList>
            <person name="Ohm R.A."/>
            <person name="Feau N."/>
            <person name="Henrissat B."/>
            <person name="Schoch C.L."/>
            <person name="Horwitz B.A."/>
            <person name="Barry K.W."/>
            <person name="Condon B.J."/>
            <person name="Copeland A.C."/>
            <person name="Dhillon B."/>
            <person name="Glaser F."/>
            <person name="Hesse C.N."/>
            <person name="Kosti I."/>
            <person name="LaButti K."/>
            <person name="Lindquist E.A."/>
            <person name="Lucas S."/>
            <person name="Salamov A.A."/>
            <person name="Bradshaw R.E."/>
            <person name="Ciuffetti L."/>
            <person name="Hamelin R.C."/>
            <person name="Kema G.H.J."/>
            <person name="Lawrence C."/>
            <person name="Scott J.A."/>
            <person name="Spatafora J.W."/>
            <person name="Turgeon B.G."/>
            <person name="de Wit P.J.G.M."/>
            <person name="Zhong S."/>
            <person name="Goodwin S.B."/>
            <person name="Grigoriev I.V."/>
        </authorList>
    </citation>
    <scope>NUCLEOTIDE SEQUENCE [LARGE SCALE GENOMIC DNA]</scope>
    <source>
        <strain evidence="2">28A</strain>
    </source>
</reference>